<evidence type="ECO:0000313" key="3">
    <source>
        <dbReference type="Proteomes" id="UP000299102"/>
    </source>
</evidence>
<dbReference type="AlphaFoldDB" id="A0A4C1XH13"/>
<evidence type="ECO:0000313" key="2">
    <source>
        <dbReference type="EMBL" id="GBP61744.1"/>
    </source>
</evidence>
<feature type="compositionally biased region" description="Basic residues" evidence="1">
    <location>
        <begin position="51"/>
        <end position="63"/>
    </location>
</feature>
<protein>
    <submittedName>
        <fullName evidence="2">Uncharacterized protein</fullName>
    </submittedName>
</protein>
<dbReference type="EMBL" id="BGZK01000821">
    <property type="protein sequence ID" value="GBP61744.1"/>
    <property type="molecule type" value="Genomic_DNA"/>
</dbReference>
<feature type="compositionally biased region" description="Basic residues" evidence="1">
    <location>
        <begin position="73"/>
        <end position="83"/>
    </location>
</feature>
<name>A0A4C1XH13_EUMVA</name>
<evidence type="ECO:0000256" key="1">
    <source>
        <dbReference type="SAM" id="MobiDB-lite"/>
    </source>
</evidence>
<sequence length="92" mass="10622">MNENPFNSDRRTEMERCRGLKWKQRGGRTPRAPTGRPRRLAPLTARDTVRSVRHTACRRRLSRQRSAPCDRRRLAHGSGKGKKTQPANVYPS</sequence>
<reference evidence="2 3" key="1">
    <citation type="journal article" date="2019" name="Commun. Biol.">
        <title>The bagworm genome reveals a unique fibroin gene that provides high tensile strength.</title>
        <authorList>
            <person name="Kono N."/>
            <person name="Nakamura H."/>
            <person name="Ohtoshi R."/>
            <person name="Tomita M."/>
            <person name="Numata K."/>
            <person name="Arakawa K."/>
        </authorList>
    </citation>
    <scope>NUCLEOTIDE SEQUENCE [LARGE SCALE GENOMIC DNA]</scope>
</reference>
<comment type="caution">
    <text evidence="2">The sequence shown here is derived from an EMBL/GenBank/DDBJ whole genome shotgun (WGS) entry which is preliminary data.</text>
</comment>
<organism evidence="2 3">
    <name type="scientific">Eumeta variegata</name>
    <name type="common">Bagworm moth</name>
    <name type="synonym">Eumeta japonica</name>
    <dbReference type="NCBI Taxonomy" id="151549"/>
    <lineage>
        <taxon>Eukaryota</taxon>
        <taxon>Metazoa</taxon>
        <taxon>Ecdysozoa</taxon>
        <taxon>Arthropoda</taxon>
        <taxon>Hexapoda</taxon>
        <taxon>Insecta</taxon>
        <taxon>Pterygota</taxon>
        <taxon>Neoptera</taxon>
        <taxon>Endopterygota</taxon>
        <taxon>Lepidoptera</taxon>
        <taxon>Glossata</taxon>
        <taxon>Ditrysia</taxon>
        <taxon>Tineoidea</taxon>
        <taxon>Psychidae</taxon>
        <taxon>Oiketicinae</taxon>
        <taxon>Eumeta</taxon>
    </lineage>
</organism>
<accession>A0A4C1XH13</accession>
<keyword evidence="3" id="KW-1185">Reference proteome</keyword>
<proteinExistence type="predicted"/>
<dbReference type="Proteomes" id="UP000299102">
    <property type="component" value="Unassembled WGS sequence"/>
</dbReference>
<gene>
    <name evidence="2" type="ORF">EVAR_31072_1</name>
</gene>
<feature type="region of interest" description="Disordered" evidence="1">
    <location>
        <begin position="47"/>
        <end position="92"/>
    </location>
</feature>